<feature type="active site" evidence="5 6">
    <location>
        <position position="165"/>
    </location>
</feature>
<keyword evidence="10" id="KW-1185">Reference proteome</keyword>
<dbReference type="GO" id="GO:0070401">
    <property type="term" value="F:NADP+ binding"/>
    <property type="evidence" value="ECO:0007669"/>
    <property type="project" value="InterPro"/>
</dbReference>
<dbReference type="EC" id="1.2.1.38" evidence="5"/>
<proteinExistence type="inferred from homology"/>
<gene>
    <name evidence="5" type="primary">argC</name>
    <name evidence="9" type="ORF">EWM62_02800</name>
</gene>
<dbReference type="AlphaFoldDB" id="A0A4Q5LSM0"/>
<name>A0A4Q5LSM0_9SPHI</name>
<evidence type="ECO:0000256" key="1">
    <source>
        <dbReference type="ARBA" id="ARBA00022571"/>
    </source>
</evidence>
<keyword evidence="5" id="KW-0963">Cytoplasm</keyword>
<evidence type="ECO:0000256" key="5">
    <source>
        <dbReference type="HAMAP-Rule" id="MF_00150"/>
    </source>
</evidence>
<dbReference type="GO" id="GO:0051287">
    <property type="term" value="F:NAD binding"/>
    <property type="evidence" value="ECO:0007669"/>
    <property type="project" value="InterPro"/>
</dbReference>
<evidence type="ECO:0000256" key="3">
    <source>
        <dbReference type="ARBA" id="ARBA00022857"/>
    </source>
</evidence>
<feature type="region of interest" description="Disordered" evidence="7">
    <location>
        <begin position="1"/>
        <end position="24"/>
    </location>
</feature>
<dbReference type="SUPFAM" id="SSF55347">
    <property type="entry name" value="Glyceraldehyde-3-phosphate dehydrogenase-like, C-terminal domain"/>
    <property type="match status" value="1"/>
</dbReference>
<evidence type="ECO:0000313" key="10">
    <source>
        <dbReference type="Proteomes" id="UP000293331"/>
    </source>
</evidence>
<dbReference type="NCBIfam" id="TIGR01850">
    <property type="entry name" value="argC"/>
    <property type="match status" value="1"/>
</dbReference>
<keyword evidence="1 5" id="KW-0055">Arginine biosynthesis</keyword>
<dbReference type="EMBL" id="SEWG01000001">
    <property type="protein sequence ID" value="RYU92383.1"/>
    <property type="molecule type" value="Genomic_DNA"/>
</dbReference>
<evidence type="ECO:0000259" key="8">
    <source>
        <dbReference type="SMART" id="SM00859"/>
    </source>
</evidence>
<dbReference type="PANTHER" id="PTHR32338">
    <property type="entry name" value="N-ACETYL-GAMMA-GLUTAMYL-PHOSPHATE REDUCTASE, CHLOROPLASTIC-RELATED-RELATED"/>
    <property type="match status" value="1"/>
</dbReference>
<dbReference type="SUPFAM" id="SSF51735">
    <property type="entry name" value="NAD(P)-binding Rossmann-fold domains"/>
    <property type="match status" value="1"/>
</dbReference>
<reference evidence="9 10" key="1">
    <citation type="submission" date="2019-02" db="EMBL/GenBank/DDBJ databases">
        <title>Bacterial novel species Mucilaginibacter sp. 17JY9-4 isolated from soil.</title>
        <authorList>
            <person name="Jung H.-Y."/>
        </authorList>
    </citation>
    <scope>NUCLEOTIDE SEQUENCE [LARGE SCALE GENOMIC DNA]</scope>
    <source>
        <strain evidence="9 10">17JY9-4</strain>
    </source>
</reference>
<keyword evidence="4 5" id="KW-0560">Oxidoreductase</keyword>
<evidence type="ECO:0000256" key="2">
    <source>
        <dbReference type="ARBA" id="ARBA00022605"/>
    </source>
</evidence>
<evidence type="ECO:0000256" key="6">
    <source>
        <dbReference type="PROSITE-ProRule" id="PRU10010"/>
    </source>
</evidence>
<evidence type="ECO:0000256" key="4">
    <source>
        <dbReference type="ARBA" id="ARBA00023002"/>
    </source>
</evidence>
<dbReference type="Proteomes" id="UP000293331">
    <property type="component" value="Unassembled WGS sequence"/>
</dbReference>
<dbReference type="InterPro" id="IPR023013">
    <property type="entry name" value="AGPR_AS"/>
</dbReference>
<keyword evidence="3 5" id="KW-0521">NADP</keyword>
<dbReference type="PROSITE" id="PS01224">
    <property type="entry name" value="ARGC"/>
    <property type="match status" value="1"/>
</dbReference>
<dbReference type="InterPro" id="IPR058924">
    <property type="entry name" value="AGPR_dimerisation_dom"/>
</dbReference>
<dbReference type="UniPathway" id="UPA00068">
    <property type="reaction ID" value="UER00108"/>
</dbReference>
<dbReference type="HAMAP" id="MF_00150">
    <property type="entry name" value="ArgC_type1"/>
    <property type="match status" value="1"/>
</dbReference>
<evidence type="ECO:0000256" key="7">
    <source>
        <dbReference type="SAM" id="MobiDB-lite"/>
    </source>
</evidence>
<dbReference type="PANTHER" id="PTHR32338:SF10">
    <property type="entry name" value="N-ACETYL-GAMMA-GLUTAMYL-PHOSPHATE REDUCTASE, CHLOROPLASTIC-RELATED"/>
    <property type="match status" value="1"/>
</dbReference>
<dbReference type="InterPro" id="IPR000534">
    <property type="entry name" value="Semialdehyde_DH_NAD-bd"/>
</dbReference>
<comment type="function">
    <text evidence="5">Catalyzes the NADPH-dependent reduction of N-acetyl-5-glutamyl phosphate to yield N-acetyl-L-glutamate 5-semialdehyde.</text>
</comment>
<dbReference type="Gene3D" id="3.30.360.10">
    <property type="entry name" value="Dihydrodipicolinate Reductase, domain 2"/>
    <property type="match status" value="1"/>
</dbReference>
<feature type="domain" description="Semialdehyde dehydrogenase NAD-binding" evidence="8">
    <location>
        <begin position="33"/>
        <end position="157"/>
    </location>
</feature>
<sequence length="361" mass="39164">MTETNKDIQKLPLQGAGGQTPPSGGWGAGAKVRVGILGGAGYTAGEMLRILINHPNVEIVFVHSNSNAGNHVYDVHTDLFGDTELQFASELAFNIDVLFLCVGHGDAKKFLEANEIPDHIKIIDLSQDFRLSQNAAIGNKSFVYGLPELNREAIKTADNIANPGCFATCLQLGLLPLASKGLLKSEVHITSTTGSTGAGQSLSPTSHFTWRNDNLSVYKVFNHQHLNEINQSLSQAASAFTPPSGGWGALNFVPYRGGFTRGIIASIYTESDLSEAEALKLYQEYYAGHPFTHVTNKDIDLKQIVNTNKCFVQVKKHEDKIFIISIMDNLLKGASGQAVQNMNLMFGLDERAGLRLKATGF</sequence>
<accession>A0A4Q5LSM0</accession>
<dbReference type="Pfam" id="PF01118">
    <property type="entry name" value="Semialdhyde_dh"/>
    <property type="match status" value="1"/>
</dbReference>
<dbReference type="InterPro" id="IPR050085">
    <property type="entry name" value="AGPR"/>
</dbReference>
<keyword evidence="2 5" id="KW-0028">Amino-acid biosynthesis</keyword>
<comment type="subcellular location">
    <subcellularLocation>
        <location evidence="5">Cytoplasm</location>
    </subcellularLocation>
</comment>
<comment type="catalytic activity">
    <reaction evidence="5">
        <text>N-acetyl-L-glutamate 5-semialdehyde + phosphate + NADP(+) = N-acetyl-L-glutamyl 5-phosphate + NADPH + H(+)</text>
        <dbReference type="Rhea" id="RHEA:21588"/>
        <dbReference type="ChEBI" id="CHEBI:15378"/>
        <dbReference type="ChEBI" id="CHEBI:29123"/>
        <dbReference type="ChEBI" id="CHEBI:43474"/>
        <dbReference type="ChEBI" id="CHEBI:57783"/>
        <dbReference type="ChEBI" id="CHEBI:57936"/>
        <dbReference type="ChEBI" id="CHEBI:58349"/>
        <dbReference type="EC" id="1.2.1.38"/>
    </reaction>
</comment>
<comment type="pathway">
    <text evidence="5">Amino-acid biosynthesis; L-arginine biosynthesis; N(2)-acetyl-L-ornithine from L-glutamate: step 3/4.</text>
</comment>
<dbReference type="CDD" id="cd17895">
    <property type="entry name" value="AGPR_1_N"/>
    <property type="match status" value="1"/>
</dbReference>
<dbReference type="GO" id="GO:0005737">
    <property type="term" value="C:cytoplasm"/>
    <property type="evidence" value="ECO:0007669"/>
    <property type="project" value="UniProtKB-SubCell"/>
</dbReference>
<dbReference type="OrthoDB" id="9801289at2"/>
<dbReference type="Gene3D" id="3.40.50.720">
    <property type="entry name" value="NAD(P)-binding Rossmann-like Domain"/>
    <property type="match status" value="1"/>
</dbReference>
<comment type="caution">
    <text evidence="9">The sequence shown here is derived from an EMBL/GenBank/DDBJ whole genome shotgun (WGS) entry which is preliminary data.</text>
</comment>
<organism evidence="9 10">
    <name type="scientific">Mucilaginibacter terrigena</name>
    <dbReference type="NCBI Taxonomy" id="2492395"/>
    <lineage>
        <taxon>Bacteria</taxon>
        <taxon>Pseudomonadati</taxon>
        <taxon>Bacteroidota</taxon>
        <taxon>Sphingobacteriia</taxon>
        <taxon>Sphingobacteriales</taxon>
        <taxon>Sphingobacteriaceae</taxon>
        <taxon>Mucilaginibacter</taxon>
    </lineage>
</organism>
<dbReference type="GO" id="GO:0006526">
    <property type="term" value="P:L-arginine biosynthetic process"/>
    <property type="evidence" value="ECO:0007669"/>
    <property type="project" value="UniProtKB-UniRule"/>
</dbReference>
<protein>
    <recommendedName>
        <fullName evidence="5">N-acetyl-gamma-glutamyl-phosphate reductase</fullName>
        <shortName evidence="5">AGPR</shortName>
        <ecNumber evidence="5">1.2.1.38</ecNumber>
    </recommendedName>
    <alternativeName>
        <fullName evidence="5">N-acetyl-glutamate semialdehyde dehydrogenase</fullName>
        <shortName evidence="5">NAGSA dehydrogenase</shortName>
    </alternativeName>
</protein>
<evidence type="ECO:0000313" key="9">
    <source>
        <dbReference type="EMBL" id="RYU92383.1"/>
    </source>
</evidence>
<dbReference type="Pfam" id="PF22698">
    <property type="entry name" value="Semialdhyde_dhC_1"/>
    <property type="match status" value="1"/>
</dbReference>
<dbReference type="InterPro" id="IPR036291">
    <property type="entry name" value="NAD(P)-bd_dom_sf"/>
</dbReference>
<dbReference type="SMART" id="SM00859">
    <property type="entry name" value="Semialdhyde_dh"/>
    <property type="match status" value="1"/>
</dbReference>
<dbReference type="InterPro" id="IPR000706">
    <property type="entry name" value="AGPR_type-1"/>
</dbReference>
<comment type="similarity">
    <text evidence="5">Belongs to the NAGSA dehydrogenase family. Type 1 subfamily.</text>
</comment>
<dbReference type="GO" id="GO:0003942">
    <property type="term" value="F:N-acetyl-gamma-glutamyl-phosphate reductase activity"/>
    <property type="evidence" value="ECO:0007669"/>
    <property type="project" value="UniProtKB-UniRule"/>
</dbReference>
<dbReference type="CDD" id="cd23934">
    <property type="entry name" value="AGPR_1_C"/>
    <property type="match status" value="1"/>
</dbReference>